<proteinExistence type="predicted"/>
<accession>A0A0E9X3Y1</accession>
<organism evidence="1">
    <name type="scientific">Anguilla anguilla</name>
    <name type="common">European freshwater eel</name>
    <name type="synonym">Muraena anguilla</name>
    <dbReference type="NCBI Taxonomy" id="7936"/>
    <lineage>
        <taxon>Eukaryota</taxon>
        <taxon>Metazoa</taxon>
        <taxon>Chordata</taxon>
        <taxon>Craniata</taxon>
        <taxon>Vertebrata</taxon>
        <taxon>Euteleostomi</taxon>
        <taxon>Actinopterygii</taxon>
        <taxon>Neopterygii</taxon>
        <taxon>Teleostei</taxon>
        <taxon>Anguilliformes</taxon>
        <taxon>Anguillidae</taxon>
        <taxon>Anguilla</taxon>
    </lineage>
</organism>
<dbReference type="EMBL" id="GBXM01012189">
    <property type="protein sequence ID" value="JAH96388.1"/>
    <property type="molecule type" value="Transcribed_RNA"/>
</dbReference>
<reference evidence="1" key="1">
    <citation type="submission" date="2014-11" db="EMBL/GenBank/DDBJ databases">
        <authorList>
            <person name="Amaro Gonzalez C."/>
        </authorList>
    </citation>
    <scope>NUCLEOTIDE SEQUENCE</scope>
</reference>
<dbReference type="AlphaFoldDB" id="A0A0E9X3Y1"/>
<evidence type="ECO:0000313" key="1">
    <source>
        <dbReference type="EMBL" id="JAH96388.1"/>
    </source>
</evidence>
<protein>
    <submittedName>
        <fullName evidence="1">Uncharacterized protein</fullName>
    </submittedName>
</protein>
<name>A0A0E9X3Y1_ANGAN</name>
<sequence>MTHNISLHCEDKFLDARPPGKARLLLDLASQGALLACRPVEKPRASGRTACMSIVPRLS</sequence>
<reference evidence="1" key="2">
    <citation type="journal article" date="2015" name="Fish Shellfish Immunol.">
        <title>Early steps in the European eel (Anguilla anguilla)-Vibrio vulnificus interaction in the gills: Role of the RtxA13 toxin.</title>
        <authorList>
            <person name="Callol A."/>
            <person name="Pajuelo D."/>
            <person name="Ebbesson L."/>
            <person name="Teles M."/>
            <person name="MacKenzie S."/>
            <person name="Amaro C."/>
        </authorList>
    </citation>
    <scope>NUCLEOTIDE SEQUENCE</scope>
</reference>